<feature type="domain" description="MAGE" evidence="2">
    <location>
        <begin position="174"/>
        <end position="377"/>
    </location>
</feature>
<dbReference type="EMBL" id="SDOX01000019">
    <property type="protein sequence ID" value="TFJ84517.1"/>
    <property type="molecule type" value="Genomic_DNA"/>
</dbReference>
<evidence type="ECO:0000256" key="1">
    <source>
        <dbReference type="SAM" id="MobiDB-lite"/>
    </source>
</evidence>
<name>A0A4D9D2F6_9STRA</name>
<dbReference type="PANTHER" id="PTHR11736">
    <property type="entry name" value="MELANOMA-ASSOCIATED ANTIGEN MAGE ANTIGEN"/>
    <property type="match status" value="1"/>
</dbReference>
<dbReference type="InterPro" id="IPR041899">
    <property type="entry name" value="MAGE_WH2"/>
</dbReference>
<dbReference type="SMART" id="SM01373">
    <property type="entry name" value="MAGE"/>
    <property type="match status" value="1"/>
</dbReference>
<dbReference type="InterPro" id="IPR041898">
    <property type="entry name" value="MAGE_WH1"/>
</dbReference>
<feature type="compositionally biased region" description="Basic and acidic residues" evidence="1">
    <location>
        <begin position="39"/>
        <end position="48"/>
    </location>
</feature>
<dbReference type="InterPro" id="IPR002190">
    <property type="entry name" value="MHD_dom"/>
</dbReference>
<feature type="compositionally biased region" description="Acidic residues" evidence="1">
    <location>
        <begin position="12"/>
        <end position="21"/>
    </location>
</feature>
<evidence type="ECO:0000313" key="4">
    <source>
        <dbReference type="Proteomes" id="UP000355283"/>
    </source>
</evidence>
<dbReference type="AlphaFoldDB" id="A0A4D9D2F6"/>
<dbReference type="Proteomes" id="UP000355283">
    <property type="component" value="Unassembled WGS sequence"/>
</dbReference>
<feature type="compositionally biased region" description="Acidic residues" evidence="1">
    <location>
        <begin position="73"/>
        <end position="85"/>
    </location>
</feature>
<dbReference type="Pfam" id="PF01454">
    <property type="entry name" value="MAGE"/>
    <property type="match status" value="1"/>
</dbReference>
<gene>
    <name evidence="3" type="ORF">NSK_004502</name>
</gene>
<dbReference type="Gene3D" id="1.10.10.1200">
    <property type="entry name" value="MAGE homology domain, winged helix WH1 motif"/>
    <property type="match status" value="1"/>
</dbReference>
<dbReference type="PANTHER" id="PTHR11736:SF14">
    <property type="entry name" value="NSE3 HOMOLOG, SMC5-SMC6 COMPLEX COMPONENT"/>
    <property type="match status" value="1"/>
</dbReference>
<reference evidence="3 4" key="1">
    <citation type="submission" date="2019-01" db="EMBL/GenBank/DDBJ databases">
        <title>Nuclear Genome Assembly of the Microalgal Biofuel strain Nannochloropsis salina CCMP1776.</title>
        <authorList>
            <person name="Hovde B."/>
        </authorList>
    </citation>
    <scope>NUCLEOTIDE SEQUENCE [LARGE SCALE GENOMIC DNA]</scope>
    <source>
        <strain evidence="3 4">CCMP1776</strain>
    </source>
</reference>
<accession>A0A4D9D2F6</accession>
<comment type="caution">
    <text evidence="3">The sequence shown here is derived from an EMBL/GenBank/DDBJ whole genome shotgun (WGS) entry which is preliminary data.</text>
</comment>
<evidence type="ECO:0000259" key="2">
    <source>
        <dbReference type="SMART" id="SM01373"/>
    </source>
</evidence>
<protein>
    <recommendedName>
        <fullName evidence="2">MAGE domain-containing protein</fullName>
    </recommendedName>
</protein>
<evidence type="ECO:0000313" key="3">
    <source>
        <dbReference type="EMBL" id="TFJ84517.1"/>
    </source>
</evidence>
<keyword evidence="4" id="KW-1185">Reference proteome</keyword>
<organism evidence="3 4">
    <name type="scientific">Nannochloropsis salina CCMP1776</name>
    <dbReference type="NCBI Taxonomy" id="1027361"/>
    <lineage>
        <taxon>Eukaryota</taxon>
        <taxon>Sar</taxon>
        <taxon>Stramenopiles</taxon>
        <taxon>Ochrophyta</taxon>
        <taxon>Eustigmatophyceae</taxon>
        <taxon>Eustigmatales</taxon>
        <taxon>Monodopsidaceae</taxon>
        <taxon>Microchloropsis</taxon>
        <taxon>Microchloropsis salina</taxon>
    </lineage>
</organism>
<dbReference type="GO" id="GO:0005634">
    <property type="term" value="C:nucleus"/>
    <property type="evidence" value="ECO:0007669"/>
    <property type="project" value="TreeGrafter"/>
</dbReference>
<feature type="region of interest" description="Disordered" evidence="1">
    <location>
        <begin position="1"/>
        <end position="118"/>
    </location>
</feature>
<sequence length="410" mass="46141">MPKGRRRRVPDVAEDEEEAETETCRAPGNEDREDEADDDREKEHEKENTSLVGKSIRASTRAPRMTMAVVEDGVSEDEELEEEEDKTLRRGKGARPQSRQSSSRKRQPPMKASQDGNYYCQTPVETLFSFTQTEDGPVINQREAQASQCEMRPQDEKQFHGLSQDQQKVAVSEAIRYILFKAARREPVHRQKLHDEVVKKYGKALVRPVLKAAAEQLESIFGYTLVTPPAYRFPRDADQDTYYLITSIRSPSLSKAMNAYGKDVGYRGFCMLVMGLVFCARNKIPEQVLFKQLQEAQDGLEVVSKSQAGGGGAEGGYAIHGALDGVGDAATALERMRKEQYLIRDREQVEVSGGSMRDEFSYRLGQRAYVEVGPRQILTFLAEAQGQDVDPTMLMEIETEEQRGARGERG</sequence>
<dbReference type="Gene3D" id="1.10.10.1210">
    <property type="entry name" value="MAGE homology domain, winged helix WH2 motif"/>
    <property type="match status" value="1"/>
</dbReference>
<proteinExistence type="predicted"/>
<dbReference type="InterPro" id="IPR037445">
    <property type="entry name" value="MAGE"/>
</dbReference>
<dbReference type="OrthoDB" id="205198at2759"/>